<dbReference type="AlphaFoldDB" id="A0A9I9DPR2"/>
<name>A0A9I9DPR2_CUCME</name>
<sequence>MAEEENGTMGKNHLRFTIWQRQFYIYLYASGPDLETANLGSGLGPELPEVEPSTYFTFRLEL</sequence>
<protein>
    <submittedName>
        <fullName evidence="1">Uncharacterized protein</fullName>
    </submittedName>
</protein>
<proteinExistence type="predicted"/>
<evidence type="ECO:0000313" key="1">
    <source>
        <dbReference type="EnsemblPlants" id="MELO3C021736.2.1"/>
    </source>
</evidence>
<accession>A0A9I9DPR2</accession>
<reference evidence="1" key="1">
    <citation type="submission" date="2023-03" db="UniProtKB">
        <authorList>
            <consortium name="EnsemblPlants"/>
        </authorList>
    </citation>
    <scope>IDENTIFICATION</scope>
</reference>
<organism evidence="1">
    <name type="scientific">Cucumis melo</name>
    <name type="common">Muskmelon</name>
    <dbReference type="NCBI Taxonomy" id="3656"/>
    <lineage>
        <taxon>Eukaryota</taxon>
        <taxon>Viridiplantae</taxon>
        <taxon>Streptophyta</taxon>
        <taxon>Embryophyta</taxon>
        <taxon>Tracheophyta</taxon>
        <taxon>Spermatophyta</taxon>
        <taxon>Magnoliopsida</taxon>
        <taxon>eudicotyledons</taxon>
        <taxon>Gunneridae</taxon>
        <taxon>Pentapetalae</taxon>
        <taxon>rosids</taxon>
        <taxon>fabids</taxon>
        <taxon>Cucurbitales</taxon>
        <taxon>Cucurbitaceae</taxon>
        <taxon>Benincaseae</taxon>
        <taxon>Cucumis</taxon>
    </lineage>
</organism>
<dbReference type="EnsemblPlants" id="MELO3C021736.2.1">
    <property type="protein sequence ID" value="MELO3C021736.2.1"/>
    <property type="gene ID" value="MELO3C021736.2"/>
</dbReference>
<dbReference type="Gramene" id="MELO3C021736.2.1">
    <property type="protein sequence ID" value="MELO3C021736.2.1"/>
    <property type="gene ID" value="MELO3C021736.2"/>
</dbReference>